<comment type="caution">
    <text evidence="1">The sequence shown here is derived from an EMBL/GenBank/DDBJ whole genome shotgun (WGS) entry which is preliminary data.</text>
</comment>
<protein>
    <submittedName>
        <fullName evidence="1">Uncharacterized protein</fullName>
    </submittedName>
</protein>
<dbReference type="AlphaFoldDB" id="A0A6N7X6T8"/>
<proteinExistence type="predicted"/>
<reference evidence="1 2" key="1">
    <citation type="submission" date="2019-08" db="EMBL/GenBank/DDBJ databases">
        <title>In-depth cultivation of the pig gut microbiome towards novel bacterial diversity and tailored functional studies.</title>
        <authorList>
            <person name="Wylensek D."/>
            <person name="Hitch T.C.A."/>
            <person name="Clavel T."/>
        </authorList>
    </citation>
    <scope>NUCLEOTIDE SEQUENCE [LARGE SCALE GENOMIC DNA]</scope>
    <source>
        <strain evidence="1 2">WCA-MUC-591-APC-4B</strain>
    </source>
</reference>
<organism evidence="1 2">
    <name type="scientific">Mogibacterium kristiansenii</name>
    <dbReference type="NCBI Taxonomy" id="2606708"/>
    <lineage>
        <taxon>Bacteria</taxon>
        <taxon>Bacillati</taxon>
        <taxon>Bacillota</taxon>
        <taxon>Clostridia</taxon>
        <taxon>Peptostreptococcales</taxon>
        <taxon>Anaerovoracaceae</taxon>
        <taxon>Mogibacterium</taxon>
    </lineage>
</organism>
<sequence length="134" mass="14840">MPTMDRRIKGCRNVHCRYNKERKHLPLDYNYCPICGEKVGLVCRECFAEIEDLGKTHFRCDACEAKKAKRAEEQREKLVKAGKKLAAPATDAAVGVIQQVAVKQVKKVAPAAGQAMKKVVPVAGKAVKKAIVRH</sequence>
<accession>A0A6N7X6T8</accession>
<dbReference type="Proteomes" id="UP000469424">
    <property type="component" value="Unassembled WGS sequence"/>
</dbReference>
<dbReference type="RefSeq" id="WP_154554793.1">
    <property type="nucleotide sequence ID" value="NZ_VUNA01000017.1"/>
</dbReference>
<dbReference type="EMBL" id="VUNA01000017">
    <property type="protein sequence ID" value="MST71230.1"/>
    <property type="molecule type" value="Genomic_DNA"/>
</dbReference>
<keyword evidence="2" id="KW-1185">Reference proteome</keyword>
<name>A0A6N7X6T8_9FIRM</name>
<evidence type="ECO:0000313" key="1">
    <source>
        <dbReference type="EMBL" id="MST71230.1"/>
    </source>
</evidence>
<gene>
    <name evidence="1" type="ORF">FYJ65_07925</name>
</gene>
<evidence type="ECO:0000313" key="2">
    <source>
        <dbReference type="Proteomes" id="UP000469424"/>
    </source>
</evidence>